<keyword evidence="1" id="KW-1133">Transmembrane helix</keyword>
<dbReference type="EMBL" id="AFQE01000009">
    <property type="protein sequence ID" value="EGQ78487.1"/>
    <property type="molecule type" value="Genomic_DNA"/>
</dbReference>
<feature type="transmembrane region" description="Helical" evidence="1">
    <location>
        <begin position="12"/>
        <end position="35"/>
    </location>
</feature>
<dbReference type="AlphaFoldDB" id="A0AA36XM67"/>
<evidence type="ECO:0000313" key="2">
    <source>
        <dbReference type="EMBL" id="EGQ78487.1"/>
    </source>
</evidence>
<organism evidence="2 3">
    <name type="scientific">Neisseria macacae ATCC 33926</name>
    <dbReference type="NCBI Taxonomy" id="997348"/>
    <lineage>
        <taxon>Bacteria</taxon>
        <taxon>Pseudomonadati</taxon>
        <taxon>Pseudomonadota</taxon>
        <taxon>Betaproteobacteria</taxon>
        <taxon>Neisseriales</taxon>
        <taxon>Neisseriaceae</taxon>
        <taxon>Neisseria</taxon>
    </lineage>
</organism>
<accession>A0AA36XM67</accession>
<evidence type="ECO:0000256" key="1">
    <source>
        <dbReference type="SAM" id="Phobius"/>
    </source>
</evidence>
<proteinExistence type="predicted"/>
<name>A0AA36XM67_9NEIS</name>
<sequence>MKKQYSIGYSQAPTICIAVLFQVAIFTIMNPLGYFSDDPQKDYL</sequence>
<protein>
    <submittedName>
        <fullName evidence="2">Uncharacterized protein</fullName>
    </submittedName>
</protein>
<keyword evidence="1" id="KW-0812">Transmembrane</keyword>
<keyword evidence="1" id="KW-0472">Membrane</keyword>
<evidence type="ECO:0000313" key="3">
    <source>
        <dbReference type="Proteomes" id="UP000004982"/>
    </source>
</evidence>
<reference evidence="2 3" key="1">
    <citation type="submission" date="2011-05" db="EMBL/GenBank/DDBJ databases">
        <authorList>
            <person name="Muzny D."/>
            <person name="Qin X."/>
            <person name="Deng J."/>
            <person name="Jiang H."/>
            <person name="Liu Y."/>
            <person name="Qu J."/>
            <person name="Song X.-Z."/>
            <person name="Zhang L."/>
            <person name="Thornton R."/>
            <person name="Coyle M."/>
            <person name="Francisco L."/>
            <person name="Jackson L."/>
            <person name="Javaid M."/>
            <person name="Korchina V."/>
            <person name="Kovar C."/>
            <person name="Mata R."/>
            <person name="Mathew T."/>
            <person name="Ngo R."/>
            <person name="Nguyen L."/>
            <person name="Nguyen N."/>
            <person name="Okwuonu G."/>
            <person name="Ongeri F."/>
            <person name="Pham C."/>
            <person name="Simmons D."/>
            <person name="Wilczek-Boney K."/>
            <person name="Hale W."/>
            <person name="Jakkamsetti A."/>
            <person name="Pham P."/>
            <person name="Ruth R."/>
            <person name="San Lucas F."/>
            <person name="Warren J."/>
            <person name="Zhang J."/>
            <person name="Zhao Z."/>
            <person name="Zhou C."/>
            <person name="Zhu D."/>
            <person name="Lee S."/>
            <person name="Bess C."/>
            <person name="Blankenburg K."/>
            <person name="Forbes L."/>
            <person name="Fu Q."/>
            <person name="Gubbala S."/>
            <person name="Hirani K."/>
            <person name="Jayaseelan J.C."/>
            <person name="Lara F."/>
            <person name="Munidasa M."/>
            <person name="Palculict T."/>
            <person name="Patil S."/>
            <person name="Pu L.-L."/>
            <person name="Saada N."/>
            <person name="Tang L."/>
            <person name="Weissenberger G."/>
            <person name="Zhu Y."/>
            <person name="Hemphill L."/>
            <person name="Shang Y."/>
            <person name="Youmans B."/>
            <person name="Ayvaz T."/>
            <person name="Ross M."/>
            <person name="Santibanez J."/>
            <person name="Aqrawi P."/>
            <person name="Gross S."/>
            <person name="Joshi V."/>
            <person name="Fowler G."/>
            <person name="Nazareth L."/>
            <person name="Reid J."/>
            <person name="Worley K."/>
            <person name="Petrosino J."/>
            <person name="Highlander S."/>
            <person name="Gibbs R."/>
        </authorList>
    </citation>
    <scope>NUCLEOTIDE SEQUENCE [LARGE SCALE GENOMIC DNA]</scope>
    <source>
        <strain evidence="2 3">ATCC 33926</strain>
    </source>
</reference>
<comment type="caution">
    <text evidence="2">The sequence shown here is derived from an EMBL/GenBank/DDBJ whole genome shotgun (WGS) entry which is preliminary data.</text>
</comment>
<gene>
    <name evidence="2" type="ORF">HMPREF9418_0100</name>
</gene>
<dbReference type="Proteomes" id="UP000004982">
    <property type="component" value="Unassembled WGS sequence"/>
</dbReference>